<dbReference type="InterPro" id="IPR016181">
    <property type="entry name" value="Acyl_CoA_acyltransferase"/>
</dbReference>
<dbReference type="EMBL" id="JACCEM010000015">
    <property type="protein sequence ID" value="NYT51785.1"/>
    <property type="molecule type" value="Genomic_DNA"/>
</dbReference>
<dbReference type="RefSeq" id="WP_180158456.1">
    <property type="nucleotide sequence ID" value="NZ_JACCEM010000015.1"/>
</dbReference>
<feature type="binding site" evidence="1">
    <location>
        <begin position="334"/>
        <end position="336"/>
    </location>
    <ligand>
        <name>acetyl-CoA</name>
        <dbReference type="ChEBI" id="CHEBI:57288"/>
    </ligand>
</feature>
<dbReference type="PROSITE" id="PS51186">
    <property type="entry name" value="GNAT"/>
    <property type="match status" value="1"/>
</dbReference>
<feature type="binding site" evidence="1">
    <location>
        <position position="373"/>
    </location>
    <ligand>
        <name>acetyl-CoA</name>
        <dbReference type="ChEBI" id="CHEBI:57288"/>
    </ligand>
</feature>
<dbReference type="GO" id="GO:0008999">
    <property type="term" value="F:protein-N-terminal-alanine acetyltransferase activity"/>
    <property type="evidence" value="ECO:0007669"/>
    <property type="project" value="UniProtKB-UniRule"/>
</dbReference>
<dbReference type="InterPro" id="IPR000905">
    <property type="entry name" value="Gcp-like_dom"/>
</dbReference>
<dbReference type="NCBIfam" id="TIGR01575">
    <property type="entry name" value="rimI"/>
    <property type="match status" value="1"/>
</dbReference>
<dbReference type="SUPFAM" id="SSF53067">
    <property type="entry name" value="Actin-like ATPase domain"/>
    <property type="match status" value="2"/>
</dbReference>
<feature type="domain" description="N-acetyltransferase" evidence="2">
    <location>
        <begin position="267"/>
        <end position="412"/>
    </location>
</feature>
<dbReference type="InterPro" id="IPR043129">
    <property type="entry name" value="ATPase_NBD"/>
</dbReference>
<dbReference type="Gene3D" id="3.40.630.30">
    <property type="match status" value="1"/>
</dbReference>
<feature type="active site" description="Proton donor" evidence="1">
    <location>
        <position position="380"/>
    </location>
</feature>
<dbReference type="Pfam" id="PF00814">
    <property type="entry name" value="TsaD"/>
    <property type="match status" value="1"/>
</dbReference>
<dbReference type="NCBIfam" id="TIGR03725">
    <property type="entry name" value="T6A_YeaZ"/>
    <property type="match status" value="1"/>
</dbReference>
<evidence type="ECO:0000256" key="1">
    <source>
        <dbReference type="HAMAP-Rule" id="MF_02210"/>
    </source>
</evidence>
<comment type="catalytic activity">
    <reaction evidence="1">
        <text>N-terminal L-alanyl-[ribosomal protein bS18] + acetyl-CoA = N-terminal N(alpha)-acetyl-L-alanyl-[ribosomal protein bS18] + CoA + H(+)</text>
        <dbReference type="Rhea" id="RHEA:43756"/>
        <dbReference type="Rhea" id="RHEA-COMP:10676"/>
        <dbReference type="Rhea" id="RHEA-COMP:10677"/>
        <dbReference type="ChEBI" id="CHEBI:15378"/>
        <dbReference type="ChEBI" id="CHEBI:57287"/>
        <dbReference type="ChEBI" id="CHEBI:57288"/>
        <dbReference type="ChEBI" id="CHEBI:64718"/>
        <dbReference type="ChEBI" id="CHEBI:83683"/>
        <dbReference type="EC" id="2.3.1.266"/>
    </reaction>
</comment>
<dbReference type="AlphaFoldDB" id="A0A853G0A0"/>
<dbReference type="PANTHER" id="PTHR11735:SF11">
    <property type="entry name" value="TRNA THREONYLCARBAMOYLADENOSINE BIOSYNTHESIS PROTEIN TSAB"/>
    <property type="match status" value="1"/>
</dbReference>
<feature type="binding site" evidence="1">
    <location>
        <begin position="342"/>
        <end position="347"/>
    </location>
    <ligand>
        <name>acetyl-CoA</name>
        <dbReference type="ChEBI" id="CHEBI:57288"/>
    </ligand>
</feature>
<keyword evidence="4" id="KW-1185">Reference proteome</keyword>
<feature type="active site" description="Proton acceptor" evidence="1">
    <location>
        <position position="368"/>
    </location>
</feature>
<dbReference type="EC" id="2.3.1.266" evidence="1"/>
<dbReference type="Proteomes" id="UP000559809">
    <property type="component" value="Unassembled WGS sequence"/>
</dbReference>
<comment type="function">
    <text evidence="1">Acetylates the N-terminal alanine of ribosomal protein bS18.</text>
</comment>
<dbReference type="InterPro" id="IPR006464">
    <property type="entry name" value="AcTrfase_RimI/Ard1"/>
</dbReference>
<proteinExistence type="inferred from homology"/>
<keyword evidence="1" id="KW-0963">Cytoplasm</keyword>
<comment type="caution">
    <text evidence="3">The sequence shown here is derived from an EMBL/GenBank/DDBJ whole genome shotgun (WGS) entry which is preliminary data.</text>
</comment>
<dbReference type="InterPro" id="IPR043690">
    <property type="entry name" value="RimI"/>
</dbReference>
<evidence type="ECO:0000313" key="3">
    <source>
        <dbReference type="EMBL" id="NYT51785.1"/>
    </source>
</evidence>
<name>A0A853G0A0_9BURK</name>
<keyword evidence="1 3" id="KW-0808">Transferase</keyword>
<dbReference type="GO" id="GO:0005829">
    <property type="term" value="C:cytosol"/>
    <property type="evidence" value="ECO:0007669"/>
    <property type="project" value="TreeGrafter"/>
</dbReference>
<accession>A0A853G0A0</accession>
<dbReference type="SUPFAM" id="SSF55729">
    <property type="entry name" value="Acyl-CoA N-acyltransferases (Nat)"/>
    <property type="match status" value="1"/>
</dbReference>
<dbReference type="InterPro" id="IPR000182">
    <property type="entry name" value="GNAT_dom"/>
</dbReference>
<dbReference type="GO" id="GO:0002949">
    <property type="term" value="P:tRNA threonylcarbamoyladenosine modification"/>
    <property type="evidence" value="ECO:0007669"/>
    <property type="project" value="InterPro"/>
</dbReference>
<dbReference type="Pfam" id="PF00583">
    <property type="entry name" value="Acetyltransf_1"/>
    <property type="match status" value="1"/>
</dbReference>
<gene>
    <name evidence="3" type="primary">tsaB</name>
    <name evidence="1" type="synonym">rimI</name>
    <name evidence="3" type="ORF">H0A72_20930</name>
</gene>
<dbReference type="CDD" id="cd04301">
    <property type="entry name" value="NAT_SF"/>
    <property type="match status" value="1"/>
</dbReference>
<evidence type="ECO:0000259" key="2">
    <source>
        <dbReference type="PROSITE" id="PS51186"/>
    </source>
</evidence>
<dbReference type="PANTHER" id="PTHR11735">
    <property type="entry name" value="TRNA N6-ADENOSINE THREONYLCARBAMOYLTRANSFERASE"/>
    <property type="match status" value="1"/>
</dbReference>
<protein>
    <recommendedName>
        <fullName evidence="1">[Ribosomal protein bS18]-alanine N-acetyltransferase</fullName>
        <ecNumber evidence="1">2.3.1.266</ecNumber>
    </recommendedName>
</protein>
<dbReference type="Gene3D" id="3.30.420.40">
    <property type="match status" value="2"/>
</dbReference>
<comment type="subcellular location">
    <subcellularLocation>
        <location evidence="1">Cytoplasm</location>
    </subcellularLocation>
</comment>
<organism evidence="3 4">
    <name type="scientific">Parapusillimonas granuli</name>
    <dbReference type="NCBI Taxonomy" id="380911"/>
    <lineage>
        <taxon>Bacteria</taxon>
        <taxon>Pseudomonadati</taxon>
        <taxon>Pseudomonadota</taxon>
        <taxon>Betaproteobacteria</taxon>
        <taxon>Burkholderiales</taxon>
        <taxon>Alcaligenaceae</taxon>
        <taxon>Parapusillimonas</taxon>
    </lineage>
</organism>
<reference evidence="3 4" key="1">
    <citation type="submission" date="2020-07" db="EMBL/GenBank/DDBJ databases">
        <title>Taxonomic revisions and descriptions of new bacterial species based on genomic comparisons in the high-G+C-content subgroup of the family Alcaligenaceae.</title>
        <authorList>
            <person name="Szabo A."/>
            <person name="Felfoldi T."/>
        </authorList>
    </citation>
    <scope>NUCLEOTIDE SEQUENCE [LARGE SCALE GENOMIC DNA]</scope>
    <source>
        <strain evidence="3 4">LMG 24012</strain>
    </source>
</reference>
<comment type="similarity">
    <text evidence="1">Belongs to the acetyltransferase family. RimI subfamily.</text>
</comment>
<evidence type="ECO:0000313" key="4">
    <source>
        <dbReference type="Proteomes" id="UP000559809"/>
    </source>
</evidence>
<dbReference type="InterPro" id="IPR022496">
    <property type="entry name" value="T6A_TsaB"/>
</dbReference>
<dbReference type="CDD" id="cd24032">
    <property type="entry name" value="ASKHA_NBD_TsaB"/>
    <property type="match status" value="1"/>
</dbReference>
<keyword evidence="1" id="KW-0012">Acyltransferase</keyword>
<sequence>MTVHILALETSSSVCGVALLACGDGPPQVFIQEHDATGEHAERLLPMADDVMREAGIGRAELSAVAFGQGPGGFTGLRVACGVAQGIGYALGIPVMPVVSLLAVAERDRAAGASPGLVRVVVQDARMGEVYLGAYHMRGSGQAARWETLQAPLLLDAARVERWLANAWADWALAGRELPGLRLVGDALDAHPDLRRIQLDGAVTETGDPLRADAAAIACLALQAWRDGATLEPEHAMPLYVRDKVAYTTRERELGAGGNPRVEGPPVRIEPMLPEHLDDVAEIESLVQSFPWSRRNFQDGLEAGYAAYVARREGRTLGFYMSLYAPDVAHLLVIAVAPGEQKKGVGGRLLRHCEAEARAKRLPAIILEVRPSNRNALAFYQHEGYRQLATRRNYYPAPGGGREDACVMQKTL</sequence>
<dbReference type="HAMAP" id="MF_02210">
    <property type="entry name" value="RimI"/>
    <property type="match status" value="1"/>
</dbReference>